<dbReference type="InterPro" id="IPR017451">
    <property type="entry name" value="F-box-assoc_interact_dom"/>
</dbReference>
<organism evidence="3 4">
    <name type="scientific">Artemisia annua</name>
    <name type="common">Sweet wormwood</name>
    <dbReference type="NCBI Taxonomy" id="35608"/>
    <lineage>
        <taxon>Eukaryota</taxon>
        <taxon>Viridiplantae</taxon>
        <taxon>Streptophyta</taxon>
        <taxon>Embryophyta</taxon>
        <taxon>Tracheophyta</taxon>
        <taxon>Spermatophyta</taxon>
        <taxon>Magnoliopsida</taxon>
        <taxon>eudicotyledons</taxon>
        <taxon>Gunneridae</taxon>
        <taxon>Pentapetalae</taxon>
        <taxon>asterids</taxon>
        <taxon>campanulids</taxon>
        <taxon>Asterales</taxon>
        <taxon>Asteraceae</taxon>
        <taxon>Asteroideae</taxon>
        <taxon>Anthemideae</taxon>
        <taxon>Artemisiinae</taxon>
        <taxon>Artemisia</taxon>
    </lineage>
</organism>
<dbReference type="InterPro" id="IPR050796">
    <property type="entry name" value="SCF_F-box_component"/>
</dbReference>
<gene>
    <name evidence="3" type="ORF">CTI12_AA405020</name>
</gene>
<keyword evidence="1" id="KW-0472">Membrane</keyword>
<dbReference type="AlphaFoldDB" id="A0A2U1M914"/>
<dbReference type="PANTHER" id="PTHR31672">
    <property type="entry name" value="BNACNNG10540D PROTEIN"/>
    <property type="match status" value="1"/>
</dbReference>
<dbReference type="EMBL" id="PKPP01006082">
    <property type="protein sequence ID" value="PWA57730.1"/>
    <property type="molecule type" value="Genomic_DNA"/>
</dbReference>
<feature type="transmembrane region" description="Helical" evidence="1">
    <location>
        <begin position="46"/>
        <end position="63"/>
    </location>
</feature>
<dbReference type="OrthoDB" id="1739213at2759"/>
<reference evidence="3 4" key="1">
    <citation type="journal article" date="2018" name="Mol. Plant">
        <title>The genome of Artemisia annua provides insight into the evolution of Asteraceae family and artemisinin biosynthesis.</title>
        <authorList>
            <person name="Shen Q."/>
            <person name="Zhang L."/>
            <person name="Liao Z."/>
            <person name="Wang S."/>
            <person name="Yan T."/>
            <person name="Shi P."/>
            <person name="Liu M."/>
            <person name="Fu X."/>
            <person name="Pan Q."/>
            <person name="Wang Y."/>
            <person name="Lv Z."/>
            <person name="Lu X."/>
            <person name="Zhang F."/>
            <person name="Jiang W."/>
            <person name="Ma Y."/>
            <person name="Chen M."/>
            <person name="Hao X."/>
            <person name="Li L."/>
            <person name="Tang Y."/>
            <person name="Lv G."/>
            <person name="Zhou Y."/>
            <person name="Sun X."/>
            <person name="Brodelius P.E."/>
            <person name="Rose J.K.C."/>
            <person name="Tang K."/>
        </authorList>
    </citation>
    <scope>NUCLEOTIDE SEQUENCE [LARGE SCALE GENOMIC DNA]</scope>
    <source>
        <strain evidence="4">cv. Huhao1</strain>
        <tissue evidence="3">Leaf</tissue>
    </source>
</reference>
<evidence type="ECO:0000313" key="3">
    <source>
        <dbReference type="EMBL" id="PWA57730.1"/>
    </source>
</evidence>
<dbReference type="SUPFAM" id="SSF50965">
    <property type="entry name" value="Galactose oxidase, central domain"/>
    <property type="match status" value="1"/>
</dbReference>
<dbReference type="NCBIfam" id="TIGR01640">
    <property type="entry name" value="F_box_assoc_1"/>
    <property type="match status" value="1"/>
</dbReference>
<keyword evidence="1" id="KW-0812">Transmembrane</keyword>
<dbReference type="InterPro" id="IPR011043">
    <property type="entry name" value="Gal_Oxase/kelch_b-propeller"/>
</dbReference>
<dbReference type="Proteomes" id="UP000245207">
    <property type="component" value="Unassembled WGS sequence"/>
</dbReference>
<dbReference type="Pfam" id="PF07734">
    <property type="entry name" value="FBA_1"/>
    <property type="match status" value="1"/>
</dbReference>
<evidence type="ECO:0000256" key="1">
    <source>
        <dbReference type="SAM" id="Phobius"/>
    </source>
</evidence>
<dbReference type="STRING" id="35608.A0A2U1M914"/>
<keyword evidence="4" id="KW-1185">Reference proteome</keyword>
<protein>
    <submittedName>
        <fullName evidence="3">F-box domain-containing protein</fullName>
    </submittedName>
</protein>
<accession>A0A2U1M914</accession>
<dbReference type="InterPro" id="IPR006527">
    <property type="entry name" value="F-box-assoc_dom_typ1"/>
</dbReference>
<name>A0A2U1M914_ARTAN</name>
<dbReference type="PANTHER" id="PTHR31672:SF13">
    <property type="entry name" value="F-BOX PROTEIN CPR30-LIKE"/>
    <property type="match status" value="1"/>
</dbReference>
<feature type="domain" description="F-box associated beta-propeller type 1" evidence="2">
    <location>
        <begin position="40"/>
        <end position="307"/>
    </location>
</feature>
<evidence type="ECO:0000259" key="2">
    <source>
        <dbReference type="Pfam" id="PF07734"/>
    </source>
</evidence>
<keyword evidence="1" id="KW-1133">Transmembrane helix</keyword>
<sequence>MKLRSRRMILFSVLPLHALDDNVPTDDMNHSMVKLCSPCEKIKDKVFTLVGTFNGIVLMVMVVKDKRLMKGVYDTRMILYNPFTSESKIVRDPYSPCLKPNHTYGFGYGVTLDDLKIVRFRDHDLDVFSLKTNSWSTSKNFIPNANFMNEVGTFLNGFLYWIDYSSDMTILALDVNKMAIWRAPLPPYQGSDSTYTLPRLGTLRGCLCTIKERDNNVFDVWVLEKQGVKKLWSNICSFSIGLEGNYVNKYHPINILDDGRILMVNDSSGQLIIYDTSKHSYKMLNSSRTFQSLRTLRGIEYVESLVSPSDLCCV</sequence>
<evidence type="ECO:0000313" key="4">
    <source>
        <dbReference type="Proteomes" id="UP000245207"/>
    </source>
</evidence>
<comment type="caution">
    <text evidence="3">The sequence shown here is derived from an EMBL/GenBank/DDBJ whole genome shotgun (WGS) entry which is preliminary data.</text>
</comment>
<proteinExistence type="predicted"/>